<name>A0ABW8T9Y9_9CLOT</name>
<organism evidence="2 3">
    <name type="scientific">Candidatus Clostridium stratigraminis</name>
    <dbReference type="NCBI Taxonomy" id="3381661"/>
    <lineage>
        <taxon>Bacteria</taxon>
        <taxon>Bacillati</taxon>
        <taxon>Bacillota</taxon>
        <taxon>Clostridia</taxon>
        <taxon>Eubacteriales</taxon>
        <taxon>Clostridiaceae</taxon>
        <taxon>Clostridium</taxon>
    </lineage>
</organism>
<dbReference type="CDD" id="cd03408">
    <property type="entry name" value="SPFH_like_u1"/>
    <property type="match status" value="1"/>
</dbReference>
<dbReference type="Pfam" id="PF13421">
    <property type="entry name" value="Band_7_1"/>
    <property type="match status" value="1"/>
</dbReference>
<feature type="domain" description="SPFH" evidence="1">
    <location>
        <begin position="25"/>
        <end position="217"/>
    </location>
</feature>
<sequence>MANIAKVIKYEGDNSTFIWKHNCEDFNNYSQLIVHESQEAILFRNGQALDLFGPGRHTLESQNIPILGRLINKVSNDETPFHCEIYFVNMVEQMSLKWGTDSKVQYMEPAYKFPISIGASGEMSVCVDDSRKLLLKLVGTEKELSQSKIINIFRAFLMTRVKTYMATVLTQSAISIFEIDMYLEQFSEQLKVKLEKDFRDYGLKLNQFLVTTVSRPDGELQYEKLKELHFRKYADITDAQIRQQKELIDQQTRSMKMQMEAEALANKRKTEGYDYQTERAYNAVERLAKNEGVGNFSNAGLGLGMMGGIGVGVGQGVAGLAANALNPVFGAISSSPTTPTVPEVQMPPTLQLREDTIQEPVSSQEISKANSMTAFKEKIDMLNMMKDSGLMSAEEFEAERQQLMKMIRG</sequence>
<dbReference type="PANTHER" id="PTHR37826">
    <property type="entry name" value="FLOTILLIN BAND_7_5 DOMAIN PROTEIN"/>
    <property type="match status" value="1"/>
</dbReference>
<protein>
    <submittedName>
        <fullName evidence="2">SPFH domain-containing protein</fullName>
    </submittedName>
</protein>
<dbReference type="InterPro" id="IPR033880">
    <property type="entry name" value="SPFH_YdjI"/>
</dbReference>
<reference evidence="2 3" key="1">
    <citation type="submission" date="2024-11" db="EMBL/GenBank/DDBJ databases">
        <authorList>
            <person name="Heng Y.C."/>
            <person name="Lim A.C.H."/>
            <person name="Lee J.K.Y."/>
            <person name="Kittelmann S."/>
        </authorList>
    </citation>
    <scope>NUCLEOTIDE SEQUENCE [LARGE SCALE GENOMIC DNA]</scope>
    <source>
        <strain evidence="2 3">WILCCON 0185</strain>
    </source>
</reference>
<gene>
    <name evidence="2" type="ORF">ACJDUG_17455</name>
</gene>
<accession>A0ABW8T9Y9</accession>
<dbReference type="EMBL" id="JBJHZZ010000028">
    <property type="protein sequence ID" value="MFL0248730.1"/>
    <property type="molecule type" value="Genomic_DNA"/>
</dbReference>
<dbReference type="PANTHER" id="PTHR37826:SF2">
    <property type="entry name" value="ZINC-RIBBON DOMAIN-CONTAINING PROTEIN"/>
    <property type="match status" value="1"/>
</dbReference>
<evidence type="ECO:0000313" key="3">
    <source>
        <dbReference type="Proteomes" id="UP001623591"/>
    </source>
</evidence>
<keyword evidence="3" id="KW-1185">Reference proteome</keyword>
<comment type="caution">
    <text evidence="2">The sequence shown here is derived from an EMBL/GenBank/DDBJ whole genome shotgun (WGS) entry which is preliminary data.</text>
</comment>
<dbReference type="RefSeq" id="WP_406771157.1">
    <property type="nucleotide sequence ID" value="NZ_JBJHZZ010000028.1"/>
</dbReference>
<evidence type="ECO:0000313" key="2">
    <source>
        <dbReference type="EMBL" id="MFL0248730.1"/>
    </source>
</evidence>
<proteinExistence type="predicted"/>
<dbReference type="Proteomes" id="UP001623591">
    <property type="component" value="Unassembled WGS sequence"/>
</dbReference>
<evidence type="ECO:0000259" key="1">
    <source>
        <dbReference type="Pfam" id="PF13421"/>
    </source>
</evidence>